<dbReference type="PROSITE" id="PS00028">
    <property type="entry name" value="ZINC_FINGER_C2H2_1"/>
    <property type="match status" value="10"/>
</dbReference>
<dbReference type="SUPFAM" id="SSF109640">
    <property type="entry name" value="KRAB domain (Kruppel-associated box)"/>
    <property type="match status" value="1"/>
</dbReference>
<feature type="domain" description="C2H2-type" evidence="13">
    <location>
        <begin position="411"/>
        <end position="438"/>
    </location>
</feature>
<feature type="domain" description="C2H2-type" evidence="13">
    <location>
        <begin position="551"/>
        <end position="574"/>
    </location>
</feature>
<sequence length="574" mass="64409">MAASTLWELPVLPSSVAVGSRGMATQLLTDEALEAVTFRDVTVDFTQEEWQQLEPAQKDLHREVMLENYRNLVSLETIIERQKMEKETMKDKRFSTVKKRSHILINRNGQQLHVGGPWPERPWPKHPLQWCPCDASRRDHWEARPEMEEVDSEDDVSEDKLSIAVVAWGHASRVRRSVRPRRGAREPLGAPWGDALPAPSDPERREPKACANHRSAACPRSEGPRDEATRLHVMHGQGSPGSPGPAERSPPPAPCTKSFSCDECSKAFGQSSSLAKHQRAHSGERPFVCAACGKHFLERSSLTCGKAFRKMSSLTQHARVHTGERPYVCADCGKAFSQNMHLVVHRRMHTGERPYACSECGKAFSQNMHLTEHRRTHTGERPFACRECGKAFPKSSSLALHRRNHTGERPYACGVCGKAFSQSAYLIQHQRVHLGTKPFECSACGKAFSKNSGLTQHSRIHTGEKPYECYVCKKLFAGRSSLVVHQAVHTGEKPYVCGECGKAFGQSAYLIEHQRIHTGEKPYCCGQCGKRFIKNSSLTVHQRTHTGEKPYRCAECGKTFSRNTNLTRHLRIHT</sequence>
<evidence type="ECO:0000256" key="7">
    <source>
        <dbReference type="ARBA" id="ARBA00023015"/>
    </source>
</evidence>
<dbReference type="InterPro" id="IPR013087">
    <property type="entry name" value="Znf_C2H2_type"/>
</dbReference>
<evidence type="ECO:0000259" key="13">
    <source>
        <dbReference type="PROSITE" id="PS50157"/>
    </source>
</evidence>
<dbReference type="Gene3D" id="3.30.160.60">
    <property type="entry name" value="Classic Zinc Finger"/>
    <property type="match status" value="12"/>
</dbReference>
<feature type="domain" description="C2H2-type" evidence="13">
    <location>
        <begin position="495"/>
        <end position="522"/>
    </location>
</feature>
<dbReference type="OrthoDB" id="654211at2759"/>
<feature type="domain" description="C2H2-type" evidence="13">
    <location>
        <begin position="259"/>
        <end position="286"/>
    </location>
</feature>
<dbReference type="FunFam" id="3.30.160.60:FF:000384">
    <property type="entry name" value="Zinc finger protein 550"/>
    <property type="match status" value="1"/>
</dbReference>
<dbReference type="PROSITE" id="PS50805">
    <property type="entry name" value="KRAB"/>
    <property type="match status" value="1"/>
</dbReference>
<evidence type="ECO:0000256" key="8">
    <source>
        <dbReference type="ARBA" id="ARBA00023125"/>
    </source>
</evidence>
<proteinExistence type="inferred from homology"/>
<dbReference type="Gene3D" id="6.10.140.140">
    <property type="match status" value="1"/>
</dbReference>
<keyword evidence="7" id="KW-0805">Transcription regulation</keyword>
<feature type="domain" description="KRAB" evidence="14">
    <location>
        <begin position="36"/>
        <end position="107"/>
    </location>
</feature>
<evidence type="ECO:0000256" key="6">
    <source>
        <dbReference type="ARBA" id="ARBA00022833"/>
    </source>
</evidence>
<dbReference type="AlphaFoldDB" id="A0A3Q0EE32"/>
<feature type="domain" description="C2H2-type" evidence="13">
    <location>
        <begin position="355"/>
        <end position="382"/>
    </location>
</feature>
<evidence type="ECO:0000256" key="9">
    <source>
        <dbReference type="ARBA" id="ARBA00023163"/>
    </source>
</evidence>
<dbReference type="PANTHER" id="PTHR24393">
    <property type="entry name" value="ZINC FINGER PROTEIN"/>
    <property type="match status" value="1"/>
</dbReference>
<dbReference type="GO" id="GO:0008270">
    <property type="term" value="F:zinc ion binding"/>
    <property type="evidence" value="ECO:0007669"/>
    <property type="project" value="UniProtKB-KW"/>
</dbReference>
<feature type="domain" description="C2H2-type" evidence="13">
    <location>
        <begin position="467"/>
        <end position="494"/>
    </location>
</feature>
<reference evidence="16" key="1">
    <citation type="submission" date="2025-08" db="UniProtKB">
        <authorList>
            <consortium name="RefSeq"/>
        </authorList>
    </citation>
    <scope>IDENTIFICATION</scope>
</reference>
<dbReference type="FunFam" id="3.30.160.60:FF:001498">
    <property type="entry name" value="Zinc finger protein 404"/>
    <property type="match status" value="1"/>
</dbReference>
<keyword evidence="15" id="KW-1185">Reference proteome</keyword>
<dbReference type="FunFam" id="3.30.160.60:FF:001638">
    <property type="entry name" value="Zinc finger protein 668"/>
    <property type="match status" value="1"/>
</dbReference>
<feature type="domain" description="C2H2-type" evidence="13">
    <location>
        <begin position="287"/>
        <end position="326"/>
    </location>
</feature>
<feature type="compositionally biased region" description="Basic residues" evidence="12">
    <location>
        <begin position="172"/>
        <end position="182"/>
    </location>
</feature>
<dbReference type="PANTHER" id="PTHR24393:SF100">
    <property type="entry name" value="ZINC FINGER PROTEIN-RELATED"/>
    <property type="match status" value="1"/>
</dbReference>
<evidence type="ECO:0000256" key="1">
    <source>
        <dbReference type="ARBA" id="ARBA00004123"/>
    </source>
</evidence>
<dbReference type="GO" id="GO:0000978">
    <property type="term" value="F:RNA polymerase II cis-regulatory region sequence-specific DNA binding"/>
    <property type="evidence" value="ECO:0007669"/>
    <property type="project" value="TreeGrafter"/>
</dbReference>
<comment type="subcellular location">
    <subcellularLocation>
        <location evidence="1">Nucleus</location>
    </subcellularLocation>
</comment>
<dbReference type="SMART" id="SM00349">
    <property type="entry name" value="KRAB"/>
    <property type="match status" value="1"/>
</dbReference>
<evidence type="ECO:0000256" key="5">
    <source>
        <dbReference type="ARBA" id="ARBA00022771"/>
    </source>
</evidence>
<dbReference type="GO" id="GO:0001228">
    <property type="term" value="F:DNA-binding transcription activator activity, RNA polymerase II-specific"/>
    <property type="evidence" value="ECO:0007669"/>
    <property type="project" value="TreeGrafter"/>
</dbReference>
<name>A0A3Q0EE32_CARSF</name>
<keyword evidence="9" id="KW-0804">Transcription</keyword>
<keyword evidence="6" id="KW-0862">Zinc</keyword>
<evidence type="ECO:0000313" key="15">
    <source>
        <dbReference type="Proteomes" id="UP000189704"/>
    </source>
</evidence>
<dbReference type="FunFam" id="3.30.160.60:FF:000999">
    <property type="entry name" value="zinc finger protein 2 homolog"/>
    <property type="match status" value="1"/>
</dbReference>
<dbReference type="Pfam" id="PF01352">
    <property type="entry name" value="KRAB"/>
    <property type="match status" value="1"/>
</dbReference>
<feature type="domain" description="C2H2-type" evidence="13">
    <location>
        <begin position="383"/>
        <end position="410"/>
    </location>
</feature>
<evidence type="ECO:0000313" key="16">
    <source>
        <dbReference type="RefSeq" id="XP_021572328.1"/>
    </source>
</evidence>
<dbReference type="CDD" id="cd07765">
    <property type="entry name" value="KRAB_A-box"/>
    <property type="match status" value="1"/>
</dbReference>
<dbReference type="InterPro" id="IPR001909">
    <property type="entry name" value="KRAB"/>
</dbReference>
<dbReference type="GeneID" id="103268624"/>
<dbReference type="FunFam" id="3.30.160.60:FF:000016">
    <property type="entry name" value="zinc finger protein 37 homolog"/>
    <property type="match status" value="1"/>
</dbReference>
<dbReference type="SMART" id="SM00355">
    <property type="entry name" value="ZnF_C2H2"/>
    <property type="match status" value="11"/>
</dbReference>
<evidence type="ECO:0000256" key="10">
    <source>
        <dbReference type="ARBA" id="ARBA00023242"/>
    </source>
</evidence>
<feature type="domain" description="C2H2-type" evidence="13">
    <location>
        <begin position="523"/>
        <end position="550"/>
    </location>
</feature>
<evidence type="ECO:0000256" key="11">
    <source>
        <dbReference type="PROSITE-ProRule" id="PRU00042"/>
    </source>
</evidence>
<accession>A0A3Q0EE32</accession>
<gene>
    <name evidence="16" type="primary">LOC103268624</name>
</gene>
<feature type="domain" description="C2H2-type" evidence="13">
    <location>
        <begin position="439"/>
        <end position="466"/>
    </location>
</feature>
<dbReference type="FunFam" id="3.30.160.60:FF:000744">
    <property type="entry name" value="zinc finger E-box-binding homeobox 1"/>
    <property type="match status" value="1"/>
</dbReference>
<protein>
    <submittedName>
        <fullName evidence="16">Endothelial zinc finger protein induced by tumor necrosis factor alpha</fullName>
    </submittedName>
</protein>
<dbReference type="PROSITE" id="PS50157">
    <property type="entry name" value="ZINC_FINGER_C2H2_2"/>
    <property type="match status" value="11"/>
</dbReference>
<dbReference type="Proteomes" id="UP000189704">
    <property type="component" value="Unplaced"/>
</dbReference>
<keyword evidence="10" id="KW-0539">Nucleus</keyword>
<dbReference type="STRING" id="1868482.ENSTSYP00000028306"/>
<dbReference type="Pfam" id="PF00096">
    <property type="entry name" value="zf-C2H2"/>
    <property type="match status" value="9"/>
</dbReference>
<dbReference type="FunFam" id="3.30.160.60:FF:000200">
    <property type="entry name" value="zinc finger protein 510 isoform X2"/>
    <property type="match status" value="1"/>
</dbReference>
<dbReference type="InterPro" id="IPR036051">
    <property type="entry name" value="KRAB_dom_sf"/>
</dbReference>
<dbReference type="FunFam" id="3.30.160.60:FF:002343">
    <property type="entry name" value="Zinc finger protein 33A"/>
    <property type="match status" value="2"/>
</dbReference>
<organism evidence="15 16">
    <name type="scientific">Carlito syrichta</name>
    <name type="common">Philippine tarsier</name>
    <name type="synonym">Tarsius syrichta</name>
    <dbReference type="NCBI Taxonomy" id="1868482"/>
    <lineage>
        <taxon>Eukaryota</taxon>
        <taxon>Metazoa</taxon>
        <taxon>Chordata</taxon>
        <taxon>Craniata</taxon>
        <taxon>Vertebrata</taxon>
        <taxon>Euteleostomi</taxon>
        <taxon>Mammalia</taxon>
        <taxon>Eutheria</taxon>
        <taxon>Euarchontoglires</taxon>
        <taxon>Primates</taxon>
        <taxon>Haplorrhini</taxon>
        <taxon>Tarsiiformes</taxon>
        <taxon>Tarsiidae</taxon>
        <taxon>Carlito</taxon>
    </lineage>
</organism>
<evidence type="ECO:0000256" key="3">
    <source>
        <dbReference type="ARBA" id="ARBA00022723"/>
    </source>
</evidence>
<dbReference type="FunFam" id="3.30.160.60:FF:000295">
    <property type="entry name" value="zinc finger protein 19"/>
    <property type="match status" value="2"/>
</dbReference>
<dbReference type="KEGG" id="csyr:103268624"/>
<evidence type="ECO:0000256" key="4">
    <source>
        <dbReference type="ARBA" id="ARBA00022737"/>
    </source>
</evidence>
<keyword evidence="8" id="KW-0238">DNA-binding</keyword>
<keyword evidence="4" id="KW-0677">Repeat</keyword>
<dbReference type="SUPFAM" id="SSF57667">
    <property type="entry name" value="beta-beta-alpha zinc fingers"/>
    <property type="match status" value="6"/>
</dbReference>
<feature type="domain" description="C2H2-type" evidence="13">
    <location>
        <begin position="327"/>
        <end position="354"/>
    </location>
</feature>
<keyword evidence="5 11" id="KW-0863">Zinc-finger</keyword>
<evidence type="ECO:0000256" key="2">
    <source>
        <dbReference type="ARBA" id="ARBA00006991"/>
    </source>
</evidence>
<feature type="region of interest" description="Disordered" evidence="12">
    <location>
        <begin position="172"/>
        <end position="254"/>
    </location>
</feature>
<dbReference type="RefSeq" id="XP_021572328.1">
    <property type="nucleotide sequence ID" value="XM_021716653.1"/>
</dbReference>
<dbReference type="GO" id="GO:0005634">
    <property type="term" value="C:nucleus"/>
    <property type="evidence" value="ECO:0007669"/>
    <property type="project" value="UniProtKB-SubCell"/>
</dbReference>
<evidence type="ECO:0000259" key="14">
    <source>
        <dbReference type="PROSITE" id="PS50805"/>
    </source>
</evidence>
<evidence type="ECO:0000256" key="12">
    <source>
        <dbReference type="SAM" id="MobiDB-lite"/>
    </source>
</evidence>
<keyword evidence="3" id="KW-0479">Metal-binding</keyword>
<comment type="similarity">
    <text evidence="2">Belongs to the krueppel C2H2-type zinc-finger protein family.</text>
</comment>
<dbReference type="InterPro" id="IPR036236">
    <property type="entry name" value="Znf_C2H2_sf"/>
</dbReference>